<feature type="domain" description="RRM" evidence="4">
    <location>
        <begin position="217"/>
        <end position="294"/>
    </location>
</feature>
<keyword evidence="6" id="KW-1185">Reference proteome</keyword>
<gene>
    <name evidence="5" type="ORF">KSP39_PZI001745</name>
</gene>
<evidence type="ECO:0000259" key="4">
    <source>
        <dbReference type="PROSITE" id="PS50102"/>
    </source>
</evidence>
<reference evidence="5 6" key="1">
    <citation type="journal article" date="2022" name="Nat. Plants">
        <title>Genomes of leafy and leafless Platanthera orchids illuminate the evolution of mycoheterotrophy.</title>
        <authorList>
            <person name="Li M.H."/>
            <person name="Liu K.W."/>
            <person name="Li Z."/>
            <person name="Lu H.C."/>
            <person name="Ye Q.L."/>
            <person name="Zhang D."/>
            <person name="Wang J.Y."/>
            <person name="Li Y.F."/>
            <person name="Zhong Z.M."/>
            <person name="Liu X."/>
            <person name="Yu X."/>
            <person name="Liu D.K."/>
            <person name="Tu X.D."/>
            <person name="Liu B."/>
            <person name="Hao Y."/>
            <person name="Liao X.Y."/>
            <person name="Jiang Y.T."/>
            <person name="Sun W.H."/>
            <person name="Chen J."/>
            <person name="Chen Y.Q."/>
            <person name="Ai Y."/>
            <person name="Zhai J.W."/>
            <person name="Wu S.S."/>
            <person name="Zhou Z."/>
            <person name="Hsiao Y.Y."/>
            <person name="Wu W.L."/>
            <person name="Chen Y.Y."/>
            <person name="Lin Y.F."/>
            <person name="Hsu J.L."/>
            <person name="Li C.Y."/>
            <person name="Wang Z.W."/>
            <person name="Zhao X."/>
            <person name="Zhong W.Y."/>
            <person name="Ma X.K."/>
            <person name="Ma L."/>
            <person name="Huang J."/>
            <person name="Chen G.Z."/>
            <person name="Huang M.Z."/>
            <person name="Huang L."/>
            <person name="Peng D.H."/>
            <person name="Luo Y.B."/>
            <person name="Zou S.Q."/>
            <person name="Chen S.P."/>
            <person name="Lan S."/>
            <person name="Tsai W.C."/>
            <person name="Van de Peer Y."/>
            <person name="Liu Z.J."/>
        </authorList>
    </citation>
    <scope>NUCLEOTIDE SEQUENCE [LARGE SCALE GENOMIC DNA]</scope>
    <source>
        <strain evidence="5">Lor287</strain>
    </source>
</reference>
<comment type="caution">
    <text evidence="5">The sequence shown here is derived from an EMBL/GenBank/DDBJ whole genome shotgun (WGS) entry which is preliminary data.</text>
</comment>
<proteinExistence type="predicted"/>
<feature type="compositionally biased region" description="Polar residues" evidence="3">
    <location>
        <begin position="170"/>
        <end position="187"/>
    </location>
</feature>
<dbReference type="Pfam" id="PF00076">
    <property type="entry name" value="RRM_1"/>
    <property type="match status" value="2"/>
</dbReference>
<evidence type="ECO:0000256" key="2">
    <source>
        <dbReference type="PROSITE-ProRule" id="PRU00176"/>
    </source>
</evidence>
<dbReference type="SUPFAM" id="SSF54928">
    <property type="entry name" value="RNA-binding domain, RBD"/>
    <property type="match status" value="1"/>
</dbReference>
<dbReference type="InterPro" id="IPR035979">
    <property type="entry name" value="RBD_domain_sf"/>
</dbReference>
<feature type="region of interest" description="Disordered" evidence="3">
    <location>
        <begin position="16"/>
        <end position="35"/>
    </location>
</feature>
<organism evidence="5 6">
    <name type="scientific">Platanthera zijinensis</name>
    <dbReference type="NCBI Taxonomy" id="2320716"/>
    <lineage>
        <taxon>Eukaryota</taxon>
        <taxon>Viridiplantae</taxon>
        <taxon>Streptophyta</taxon>
        <taxon>Embryophyta</taxon>
        <taxon>Tracheophyta</taxon>
        <taxon>Spermatophyta</taxon>
        <taxon>Magnoliopsida</taxon>
        <taxon>Liliopsida</taxon>
        <taxon>Asparagales</taxon>
        <taxon>Orchidaceae</taxon>
        <taxon>Orchidoideae</taxon>
        <taxon>Orchideae</taxon>
        <taxon>Orchidinae</taxon>
        <taxon>Platanthera</taxon>
    </lineage>
</organism>
<accession>A0AAP0GEI5</accession>
<dbReference type="GO" id="GO:0003723">
    <property type="term" value="F:RNA binding"/>
    <property type="evidence" value="ECO:0007669"/>
    <property type="project" value="UniProtKB-UniRule"/>
</dbReference>
<evidence type="ECO:0000313" key="6">
    <source>
        <dbReference type="Proteomes" id="UP001418222"/>
    </source>
</evidence>
<sequence length="303" mass="33559">MDASLSSLYQHAPPPSHYPYYHEPPAQQPPPAQSRSLQLLPAYSLSQQPLPPPASHYALHPPAPHHDEVRTLFIAGLPDDCKSREIYNLFREFPGYQSSYLRTSTESSRPYAFAVFDDHQSTVAALEALNGFIFDLEKDSTLYIELAKSNSKSSQRPRRGIGSNMHMSGKGSSAYNTYDNPSTQSHTSFDHVDAHNADPKTQAASRAYVPQNNPPCPTLFMANLGPTCSEQELTQILSKYPGFLKLKMQNKHGVAVAFADFQDIPSSTGALNSLQGTMLSASSGEPVRIEYSKSRMGLRRRDR</sequence>
<dbReference type="InterPro" id="IPR012677">
    <property type="entry name" value="Nucleotide-bd_a/b_plait_sf"/>
</dbReference>
<dbReference type="SMART" id="SM00360">
    <property type="entry name" value="RRM"/>
    <property type="match status" value="2"/>
</dbReference>
<protein>
    <recommendedName>
        <fullName evidence="4">RRM domain-containing protein</fullName>
    </recommendedName>
</protein>
<feature type="domain" description="RRM" evidence="4">
    <location>
        <begin position="70"/>
        <end position="149"/>
    </location>
</feature>
<dbReference type="PANTHER" id="PTHR10501">
    <property type="entry name" value="U1 SMALL NUCLEAR RIBONUCLEOPROTEIN A/U2 SMALL NUCLEAR RIBONUCLEOPROTEIN B"/>
    <property type="match status" value="1"/>
</dbReference>
<dbReference type="EMBL" id="JBBWWQ010000002">
    <property type="protein sequence ID" value="KAK8954625.1"/>
    <property type="molecule type" value="Genomic_DNA"/>
</dbReference>
<evidence type="ECO:0000313" key="5">
    <source>
        <dbReference type="EMBL" id="KAK8954625.1"/>
    </source>
</evidence>
<evidence type="ECO:0000256" key="3">
    <source>
        <dbReference type="SAM" id="MobiDB-lite"/>
    </source>
</evidence>
<dbReference type="Gene3D" id="3.30.70.330">
    <property type="match status" value="2"/>
</dbReference>
<dbReference type="InterPro" id="IPR000504">
    <property type="entry name" value="RRM_dom"/>
</dbReference>
<keyword evidence="1 2" id="KW-0694">RNA-binding</keyword>
<dbReference type="Proteomes" id="UP001418222">
    <property type="component" value="Unassembled WGS sequence"/>
</dbReference>
<dbReference type="AlphaFoldDB" id="A0AAP0GEI5"/>
<evidence type="ECO:0000256" key="1">
    <source>
        <dbReference type="ARBA" id="ARBA00022884"/>
    </source>
</evidence>
<feature type="region of interest" description="Disordered" evidence="3">
    <location>
        <begin position="149"/>
        <end position="187"/>
    </location>
</feature>
<dbReference type="PROSITE" id="PS50102">
    <property type="entry name" value="RRM"/>
    <property type="match status" value="2"/>
</dbReference>
<name>A0AAP0GEI5_9ASPA</name>